<name>A0A415G3F1_9FIRM</name>
<comment type="caution">
    <text evidence="1">The sequence shown here is derived from an EMBL/GenBank/DDBJ whole genome shotgun (WGS) entry which is preliminary data.</text>
</comment>
<organism evidence="1 2">
    <name type="scientific">Anaerobutyricum hallii</name>
    <dbReference type="NCBI Taxonomy" id="39488"/>
    <lineage>
        <taxon>Bacteria</taxon>
        <taxon>Bacillati</taxon>
        <taxon>Bacillota</taxon>
        <taxon>Clostridia</taxon>
        <taxon>Lachnospirales</taxon>
        <taxon>Lachnospiraceae</taxon>
        <taxon>Anaerobutyricum</taxon>
    </lineage>
</organism>
<dbReference type="EMBL" id="QRNJ01000088">
    <property type="protein sequence ID" value="RHK33604.1"/>
    <property type="molecule type" value="Genomic_DNA"/>
</dbReference>
<sequence>MVNKKKDTHTAIYESDGATTTYGHTWNNKTVTKEPTTTDEGEKTFTCTNCGKTCILNRAILRIVINYTGTSFFTNNSDGYFQEHESLEKARDFLIEQYGTDAAIEVETSVRFSY</sequence>
<proteinExistence type="predicted"/>
<reference evidence="1 2" key="1">
    <citation type="submission" date="2018-08" db="EMBL/GenBank/DDBJ databases">
        <title>A genome reference for cultivated species of the human gut microbiota.</title>
        <authorList>
            <person name="Zou Y."/>
            <person name="Xue W."/>
            <person name="Luo G."/>
        </authorList>
    </citation>
    <scope>NUCLEOTIDE SEQUENCE [LARGE SCALE GENOMIC DNA]</scope>
    <source>
        <strain evidence="1 2">AF45-14BH</strain>
    </source>
</reference>
<dbReference type="Proteomes" id="UP000283497">
    <property type="component" value="Unassembled WGS sequence"/>
</dbReference>
<gene>
    <name evidence="1" type="ORF">DW068_15480</name>
</gene>
<evidence type="ECO:0000313" key="1">
    <source>
        <dbReference type="EMBL" id="RHK33604.1"/>
    </source>
</evidence>
<evidence type="ECO:0000313" key="2">
    <source>
        <dbReference type="Proteomes" id="UP000283497"/>
    </source>
</evidence>
<dbReference type="AlphaFoldDB" id="A0A415G3F1"/>
<protein>
    <submittedName>
        <fullName evidence="1">Uncharacterized protein</fullName>
    </submittedName>
</protein>
<dbReference type="RefSeq" id="WP_118315247.1">
    <property type="nucleotide sequence ID" value="NZ_QRNJ01000088.1"/>
</dbReference>
<accession>A0A415G3F1</accession>